<dbReference type="EC" id="2.7.1.40" evidence="3 12"/>
<reference evidence="16" key="1">
    <citation type="journal article" date="2011" name="J. Bacteriol.">
        <title>Genome sequences of eight morphologically diverse alphaproteobacteria.</title>
        <authorList>
            <consortium name="US DOE Joint Genome Institute"/>
            <person name="Brown P.J."/>
            <person name="Kysela D.T."/>
            <person name="Buechlein A."/>
            <person name="Hemmerich C."/>
            <person name="Brun Y.V."/>
        </authorList>
    </citation>
    <scope>NUCLEOTIDE SEQUENCE [LARGE SCALE GENOMIC DNA]</scope>
    <source>
        <strain evidence="16">ATCC 49814 / DSM 5838 / IFAM 1418</strain>
    </source>
</reference>
<dbReference type="InterPro" id="IPR015806">
    <property type="entry name" value="Pyrv_Knase_insert_dom_sf"/>
</dbReference>
<name>C6XJD6_HIRBI</name>
<evidence type="ECO:0000256" key="12">
    <source>
        <dbReference type="NCBIfam" id="TIGR01064"/>
    </source>
</evidence>
<dbReference type="eggNOG" id="COG0469">
    <property type="taxonomic scope" value="Bacteria"/>
</dbReference>
<dbReference type="Gene3D" id="3.40.1380.20">
    <property type="entry name" value="Pyruvate kinase, C-terminal domain"/>
    <property type="match status" value="1"/>
</dbReference>
<dbReference type="SUPFAM" id="SSF51621">
    <property type="entry name" value="Phosphoenolpyruvate/pyruvate domain"/>
    <property type="match status" value="1"/>
</dbReference>
<sequence>MSRFASPTSRRAKIVATLGPGSSAPDTIRLLAETGVDIFRLNFSHGDHEGHKRNYDYVRLAQEKVGRPLGVLADMQGPKIRVGSFPEGYIRLSMDEEIKLVPGKKSDEENVIPVPHPEILKVMEVGDQVLVDDGKIVLTVTKAGDTPWVKSDIPCKIGDKKGFTLLGKALPVPALTPKDKDDLEFACSLGADFIALSFVQTRSDLEEARALMKGRGRLVAKVEKPAAIENLHDIVDGSDGIMVARGDLGVEYPPEMVPILQRRIVRASRAAGKPVIVATHMLESMVESASPTRAEASDVATAIYQGTDAIMLSSETAVGRHPATAVAIMDRIVKTVENDREYEKSSSSFAPSSDSDSMDADFVANAVEDMATHNNCEAVFISTAHFSIISRFSRARLKKRLIAHTQDKTKLGHMSLFWGVEPLSSAGTMSDIDLITTVKEQLGPDVSGKIACAFQTKGLDDNLAWRLEVVNV</sequence>
<dbReference type="GO" id="GO:0000287">
    <property type="term" value="F:magnesium ion binding"/>
    <property type="evidence" value="ECO:0007669"/>
    <property type="project" value="UniProtKB-UniRule"/>
</dbReference>
<comment type="catalytic activity">
    <reaction evidence="13">
        <text>pyruvate + ATP = phosphoenolpyruvate + ADP + H(+)</text>
        <dbReference type="Rhea" id="RHEA:18157"/>
        <dbReference type="ChEBI" id="CHEBI:15361"/>
        <dbReference type="ChEBI" id="CHEBI:15378"/>
        <dbReference type="ChEBI" id="CHEBI:30616"/>
        <dbReference type="ChEBI" id="CHEBI:58702"/>
        <dbReference type="ChEBI" id="CHEBI:456216"/>
        <dbReference type="EC" id="2.7.1.40"/>
    </reaction>
</comment>
<dbReference type="InterPro" id="IPR040442">
    <property type="entry name" value="Pyrv_kinase-like_dom_sf"/>
</dbReference>
<dbReference type="Gene3D" id="3.20.20.60">
    <property type="entry name" value="Phosphoenolpyruvate-binding domains"/>
    <property type="match status" value="1"/>
</dbReference>
<dbReference type="InterPro" id="IPR001697">
    <property type="entry name" value="Pyr_Knase"/>
</dbReference>
<keyword evidence="7 13" id="KW-0418">Kinase</keyword>
<keyword evidence="5" id="KW-0479">Metal-binding</keyword>
<comment type="pathway">
    <text evidence="1 13">Carbohydrate degradation; glycolysis; pyruvate from D-glyceraldehyde 3-phosphate: step 5/5.</text>
</comment>
<evidence type="ECO:0000256" key="9">
    <source>
        <dbReference type="ARBA" id="ARBA00022842"/>
    </source>
</evidence>
<dbReference type="PANTHER" id="PTHR11817">
    <property type="entry name" value="PYRUVATE KINASE"/>
    <property type="match status" value="1"/>
</dbReference>
<evidence type="ECO:0000256" key="13">
    <source>
        <dbReference type="RuleBase" id="RU000504"/>
    </source>
</evidence>
<keyword evidence="6" id="KW-0547">Nucleotide-binding</keyword>
<evidence type="ECO:0000256" key="8">
    <source>
        <dbReference type="ARBA" id="ARBA00022840"/>
    </source>
</evidence>
<dbReference type="GO" id="GO:0016301">
    <property type="term" value="F:kinase activity"/>
    <property type="evidence" value="ECO:0007669"/>
    <property type="project" value="UniProtKB-KW"/>
</dbReference>
<dbReference type="GO" id="GO:0030955">
    <property type="term" value="F:potassium ion binding"/>
    <property type="evidence" value="ECO:0007669"/>
    <property type="project" value="UniProtKB-UniRule"/>
</dbReference>
<dbReference type="GO" id="GO:0004743">
    <property type="term" value="F:pyruvate kinase activity"/>
    <property type="evidence" value="ECO:0007669"/>
    <property type="project" value="UniProtKB-UniRule"/>
</dbReference>
<evidence type="ECO:0000313" key="16">
    <source>
        <dbReference type="Proteomes" id="UP000002745"/>
    </source>
</evidence>
<dbReference type="InterPro" id="IPR015793">
    <property type="entry name" value="Pyrv_Knase_brl"/>
</dbReference>
<keyword evidence="4 13" id="KW-0808">Transferase</keyword>
<dbReference type="RefSeq" id="WP_015827381.1">
    <property type="nucleotide sequence ID" value="NC_012982.1"/>
</dbReference>
<evidence type="ECO:0000259" key="14">
    <source>
        <dbReference type="Pfam" id="PF00224"/>
    </source>
</evidence>
<dbReference type="OrthoDB" id="9812123at2"/>
<feature type="domain" description="Pyruvate kinase barrel" evidence="14">
    <location>
        <begin position="10"/>
        <end position="326"/>
    </location>
</feature>
<keyword evidence="11 15" id="KW-0670">Pyruvate</keyword>
<evidence type="ECO:0000256" key="1">
    <source>
        <dbReference type="ARBA" id="ARBA00004997"/>
    </source>
</evidence>
<evidence type="ECO:0000256" key="6">
    <source>
        <dbReference type="ARBA" id="ARBA00022741"/>
    </source>
</evidence>
<evidence type="ECO:0000256" key="4">
    <source>
        <dbReference type="ARBA" id="ARBA00022679"/>
    </source>
</evidence>
<evidence type="ECO:0000256" key="5">
    <source>
        <dbReference type="ARBA" id="ARBA00022723"/>
    </source>
</evidence>
<dbReference type="HOGENOM" id="CLU_015439_0_2_5"/>
<dbReference type="EMBL" id="CP001678">
    <property type="protein sequence ID" value="ACT59231.1"/>
    <property type="molecule type" value="Genomic_DNA"/>
</dbReference>
<dbReference type="SUPFAM" id="SSF52935">
    <property type="entry name" value="PK C-terminal domain-like"/>
    <property type="match status" value="1"/>
</dbReference>
<evidence type="ECO:0000313" key="15">
    <source>
        <dbReference type="EMBL" id="ACT59231.1"/>
    </source>
</evidence>
<evidence type="ECO:0000256" key="11">
    <source>
        <dbReference type="ARBA" id="ARBA00023317"/>
    </source>
</evidence>
<proteinExistence type="inferred from homology"/>
<dbReference type="KEGG" id="hba:Hbal_1543"/>
<dbReference type="NCBIfam" id="NF004491">
    <property type="entry name" value="PRK05826.1"/>
    <property type="match status" value="1"/>
</dbReference>
<protein>
    <recommendedName>
        <fullName evidence="3 12">Pyruvate kinase</fullName>
        <ecNumber evidence="3 12">2.7.1.40</ecNumber>
    </recommendedName>
</protein>
<dbReference type="Proteomes" id="UP000002745">
    <property type="component" value="Chromosome"/>
</dbReference>
<dbReference type="InterPro" id="IPR011037">
    <property type="entry name" value="Pyrv_Knase-like_insert_dom_sf"/>
</dbReference>
<keyword evidence="9 13" id="KW-0460">Magnesium</keyword>
<dbReference type="Pfam" id="PF00224">
    <property type="entry name" value="PK"/>
    <property type="match status" value="1"/>
</dbReference>
<dbReference type="PRINTS" id="PR01050">
    <property type="entry name" value="PYRUVTKNASE"/>
</dbReference>
<keyword evidence="10 13" id="KW-0324">Glycolysis</keyword>
<dbReference type="GO" id="GO:0005524">
    <property type="term" value="F:ATP binding"/>
    <property type="evidence" value="ECO:0007669"/>
    <property type="project" value="UniProtKB-KW"/>
</dbReference>
<dbReference type="InterPro" id="IPR015813">
    <property type="entry name" value="Pyrv/PenolPyrv_kinase-like_dom"/>
</dbReference>
<gene>
    <name evidence="15" type="ordered locus">Hbal_1543</name>
</gene>
<keyword evidence="16" id="KW-1185">Reference proteome</keyword>
<dbReference type="AlphaFoldDB" id="C6XJD6"/>
<keyword evidence="8" id="KW-0067">ATP-binding</keyword>
<accession>C6XJD6</accession>
<dbReference type="NCBIfam" id="TIGR01064">
    <property type="entry name" value="pyruv_kin"/>
    <property type="match status" value="1"/>
</dbReference>
<evidence type="ECO:0000256" key="3">
    <source>
        <dbReference type="ARBA" id="ARBA00012142"/>
    </source>
</evidence>
<comment type="similarity">
    <text evidence="2 13">Belongs to the pyruvate kinase family.</text>
</comment>
<dbReference type="InterPro" id="IPR036918">
    <property type="entry name" value="Pyrv_Knase_C_sf"/>
</dbReference>
<evidence type="ECO:0000256" key="10">
    <source>
        <dbReference type="ARBA" id="ARBA00023152"/>
    </source>
</evidence>
<evidence type="ECO:0000256" key="2">
    <source>
        <dbReference type="ARBA" id="ARBA00008663"/>
    </source>
</evidence>
<dbReference type="STRING" id="582402.Hbal_1543"/>
<dbReference type="UniPathway" id="UPA00109">
    <property type="reaction ID" value="UER00188"/>
</dbReference>
<organism evidence="15 16">
    <name type="scientific">Hirschia baltica (strain ATCC 49814 / DSM 5838 / IFAM 1418)</name>
    <dbReference type="NCBI Taxonomy" id="582402"/>
    <lineage>
        <taxon>Bacteria</taxon>
        <taxon>Pseudomonadati</taxon>
        <taxon>Pseudomonadota</taxon>
        <taxon>Alphaproteobacteria</taxon>
        <taxon>Hyphomonadales</taxon>
        <taxon>Hyphomonadaceae</taxon>
        <taxon>Hirschia</taxon>
    </lineage>
</organism>
<dbReference type="Gene3D" id="2.40.33.10">
    <property type="entry name" value="PK beta-barrel domain-like"/>
    <property type="match status" value="1"/>
</dbReference>
<evidence type="ECO:0000256" key="7">
    <source>
        <dbReference type="ARBA" id="ARBA00022777"/>
    </source>
</evidence>
<dbReference type="SUPFAM" id="SSF50800">
    <property type="entry name" value="PK beta-barrel domain-like"/>
    <property type="match status" value="1"/>
</dbReference>